<feature type="domain" description="ACT" evidence="1">
    <location>
        <begin position="135"/>
        <end position="214"/>
    </location>
</feature>
<dbReference type="EMBL" id="PNIX01000289">
    <property type="protein sequence ID" value="PMP81719.1"/>
    <property type="molecule type" value="Genomic_DNA"/>
</dbReference>
<protein>
    <submittedName>
        <fullName evidence="2">Bifunctional (P)ppGpp synthetase/guanosine-3',5'-bis(Diphosphate) 3'-pyrophosphohydrolase</fullName>
    </submittedName>
</protein>
<reference evidence="2 3" key="1">
    <citation type="submission" date="2018-01" db="EMBL/GenBank/DDBJ databases">
        <title>Metagenomic assembled genomes from two thermal pools in the Uzon Caldera, Kamchatka, Russia.</title>
        <authorList>
            <person name="Wilkins L."/>
            <person name="Ettinger C."/>
        </authorList>
    </citation>
    <scope>NUCLEOTIDE SEQUENCE [LARGE SCALE GENOMIC DNA]</scope>
    <source>
        <strain evidence="2">ARK-10</strain>
    </source>
</reference>
<name>A0A2J6X5D5_9BACT</name>
<organism evidence="2 3">
    <name type="scientific">Caldisericum exile</name>
    <dbReference type="NCBI Taxonomy" id="693075"/>
    <lineage>
        <taxon>Bacteria</taxon>
        <taxon>Pseudomonadati</taxon>
        <taxon>Caldisericota/Cryosericota group</taxon>
        <taxon>Caldisericota</taxon>
        <taxon>Caldisericia</taxon>
        <taxon>Caldisericales</taxon>
        <taxon>Caldisericaceae</taxon>
        <taxon>Caldisericum</taxon>
    </lineage>
</organism>
<proteinExistence type="predicted"/>
<evidence type="ECO:0000259" key="1">
    <source>
        <dbReference type="PROSITE" id="PS51671"/>
    </source>
</evidence>
<gene>
    <name evidence="2" type="ORF">C0175_04910</name>
</gene>
<evidence type="ECO:0000313" key="3">
    <source>
        <dbReference type="Proteomes" id="UP000236910"/>
    </source>
</evidence>
<dbReference type="GO" id="GO:0016787">
    <property type="term" value="F:hydrolase activity"/>
    <property type="evidence" value="ECO:0007669"/>
    <property type="project" value="UniProtKB-KW"/>
</dbReference>
<dbReference type="InterPro" id="IPR045865">
    <property type="entry name" value="ACT-like_dom_sf"/>
</dbReference>
<dbReference type="AlphaFoldDB" id="A0A2J6X5D5"/>
<evidence type="ECO:0000313" key="2">
    <source>
        <dbReference type="EMBL" id="PMP81719.1"/>
    </source>
</evidence>
<sequence>KTSTGPKLDWLQFVRTASAKSKIKAYFRKLYEEKKETQKLEETPKPQLPKIIPLKTKTETTEYFPTISGASNINISIAKCCNPKPFDEIVGYISRGRGIKIHRVDCPNLMKIVENGGKVVEAHWSKGKEKNLYAFFKLTVQDVPGLIYKIAGVFAKRNISFENFHSSSKKKKFKGRFLAYIRFSCKLDPKINLSEIVKELESLEEVVKVRVSKRWVYEGSSTESEEVESESE</sequence>
<dbReference type="Proteomes" id="UP000236910">
    <property type="component" value="Unassembled WGS sequence"/>
</dbReference>
<dbReference type="Pfam" id="PF01842">
    <property type="entry name" value="ACT"/>
    <property type="match status" value="1"/>
</dbReference>
<dbReference type="PROSITE" id="PS51671">
    <property type="entry name" value="ACT"/>
    <property type="match status" value="1"/>
</dbReference>
<feature type="non-terminal residue" evidence="2">
    <location>
        <position position="1"/>
    </location>
</feature>
<dbReference type="InterPro" id="IPR002912">
    <property type="entry name" value="ACT_dom"/>
</dbReference>
<accession>A0A2J6X5D5</accession>
<keyword evidence="2" id="KW-0378">Hydrolase</keyword>
<dbReference type="Gene3D" id="3.30.70.260">
    <property type="match status" value="1"/>
</dbReference>
<dbReference type="SUPFAM" id="SSF55021">
    <property type="entry name" value="ACT-like"/>
    <property type="match status" value="1"/>
</dbReference>
<comment type="caution">
    <text evidence="2">The sequence shown here is derived from an EMBL/GenBank/DDBJ whole genome shotgun (WGS) entry which is preliminary data.</text>
</comment>